<proteinExistence type="predicted"/>
<reference evidence="2 3" key="1">
    <citation type="submission" date="2020-08" db="EMBL/GenBank/DDBJ databases">
        <title>Sequencing the genomes of 1000 actinobacteria strains.</title>
        <authorList>
            <person name="Klenk H.-P."/>
        </authorList>
    </citation>
    <scope>NUCLEOTIDE SEQUENCE [LARGE SCALE GENOMIC DNA]</scope>
    <source>
        <strain evidence="2 3">DSM 44598</strain>
    </source>
</reference>
<protein>
    <submittedName>
        <fullName evidence="2">Uncharacterized protein YukE</fullName>
    </submittedName>
</protein>
<gene>
    <name evidence="2" type="ORF">HNR07_001760</name>
</gene>
<feature type="compositionally biased region" description="Polar residues" evidence="1">
    <location>
        <begin position="1"/>
        <end position="17"/>
    </location>
</feature>
<feature type="region of interest" description="Disordered" evidence="1">
    <location>
        <begin position="1"/>
        <end position="25"/>
    </location>
</feature>
<dbReference type="Proteomes" id="UP000579647">
    <property type="component" value="Unassembled WGS sequence"/>
</dbReference>
<dbReference type="EMBL" id="JACHDO010000001">
    <property type="protein sequence ID" value="MBB5490623.1"/>
    <property type="molecule type" value="Genomic_DNA"/>
</dbReference>
<evidence type="ECO:0000313" key="2">
    <source>
        <dbReference type="EMBL" id="MBB5490623.1"/>
    </source>
</evidence>
<evidence type="ECO:0000313" key="3">
    <source>
        <dbReference type="Proteomes" id="UP000579647"/>
    </source>
</evidence>
<dbReference type="RefSeq" id="WP_184364171.1">
    <property type="nucleotide sequence ID" value="NZ_BAAAKM010000038.1"/>
</dbReference>
<dbReference type="Gene3D" id="1.10.287.1060">
    <property type="entry name" value="ESAT-6-like"/>
    <property type="match status" value="1"/>
</dbReference>
<sequence length="110" mass="12026">MSQNVGSEESNSLSQGGSRLDEQSRGINDRMQSLLDVLDQDGQALQGNALRAYRQGQAELVAGFKALTDWCNKYGVNLTLGQEKINAADAQSEEDFAKAQTELTFLNRSI</sequence>
<dbReference type="AlphaFoldDB" id="A0A840W5K1"/>
<keyword evidence="3" id="KW-1185">Reference proteome</keyword>
<comment type="caution">
    <text evidence="2">The sequence shown here is derived from an EMBL/GenBank/DDBJ whole genome shotgun (WGS) entry which is preliminary data.</text>
</comment>
<evidence type="ECO:0000256" key="1">
    <source>
        <dbReference type="SAM" id="MobiDB-lite"/>
    </source>
</evidence>
<name>A0A840W5K1_9ACTN</name>
<organism evidence="2 3">
    <name type="scientific">Nocardiopsis metallicus</name>
    <dbReference type="NCBI Taxonomy" id="179819"/>
    <lineage>
        <taxon>Bacteria</taxon>
        <taxon>Bacillati</taxon>
        <taxon>Actinomycetota</taxon>
        <taxon>Actinomycetes</taxon>
        <taxon>Streptosporangiales</taxon>
        <taxon>Nocardiopsidaceae</taxon>
        <taxon>Nocardiopsis</taxon>
    </lineage>
</organism>
<accession>A0A840W5K1</accession>